<dbReference type="EMBL" id="JARPYT010000001">
    <property type="protein sequence ID" value="MDT2635942.1"/>
    <property type="molecule type" value="Genomic_DNA"/>
</dbReference>
<dbReference type="InterPro" id="IPR010699">
    <property type="entry name" value="DUF1275"/>
</dbReference>
<feature type="transmembrane region" description="Helical" evidence="1">
    <location>
        <begin position="169"/>
        <end position="192"/>
    </location>
</feature>
<dbReference type="PANTHER" id="PTHR37314:SF4">
    <property type="entry name" value="UPF0700 TRANSMEMBRANE PROTEIN YOAK"/>
    <property type="match status" value="1"/>
</dbReference>
<feature type="transmembrane region" description="Helical" evidence="1">
    <location>
        <begin position="87"/>
        <end position="107"/>
    </location>
</feature>
<evidence type="ECO:0000313" key="2">
    <source>
        <dbReference type="EMBL" id="MDT2595463.1"/>
    </source>
</evidence>
<dbReference type="PANTHER" id="PTHR37314">
    <property type="entry name" value="SLR0142 PROTEIN"/>
    <property type="match status" value="1"/>
</dbReference>
<comment type="caution">
    <text evidence="3">The sequence shown here is derived from an EMBL/GenBank/DDBJ whole genome shotgun (WGS) entry which is preliminary data.</text>
</comment>
<protein>
    <submittedName>
        <fullName evidence="3">YoaK family protein</fullName>
    </submittedName>
</protein>
<feature type="transmembrane region" description="Helical" evidence="1">
    <location>
        <begin position="113"/>
        <end position="130"/>
    </location>
</feature>
<feature type="transmembrane region" description="Helical" evidence="1">
    <location>
        <begin position="198"/>
        <end position="219"/>
    </location>
</feature>
<dbReference type="Pfam" id="PF06912">
    <property type="entry name" value="DUF1275"/>
    <property type="match status" value="1"/>
</dbReference>
<evidence type="ECO:0000256" key="1">
    <source>
        <dbReference type="SAM" id="Phobius"/>
    </source>
</evidence>
<keyword evidence="1" id="KW-0472">Membrane</keyword>
<dbReference type="Proteomes" id="UP001245561">
    <property type="component" value="Unassembled WGS sequence"/>
</dbReference>
<reference evidence="3 5" key="1">
    <citation type="submission" date="2023-03" db="EMBL/GenBank/DDBJ databases">
        <authorList>
            <person name="Shen W."/>
            <person name="Cai J."/>
        </authorList>
    </citation>
    <scope>NUCLEOTIDE SEQUENCE</scope>
    <source>
        <strain evidence="3">P55-2</strain>
        <strain evidence="2 5">P72-2</strain>
    </source>
</reference>
<dbReference type="GeneID" id="86908681"/>
<evidence type="ECO:0000313" key="5">
    <source>
        <dbReference type="Proteomes" id="UP001256547"/>
    </source>
</evidence>
<proteinExistence type="predicted"/>
<evidence type="ECO:0000313" key="3">
    <source>
        <dbReference type="EMBL" id="MDT2635942.1"/>
    </source>
</evidence>
<keyword evidence="1" id="KW-0812">Transmembrane</keyword>
<sequence length="229" mass="26434">MDNSFHENRSVGLLLTFIGGMLDSYTYIRYQAFASAQTGNLILAIIQAYEREWNMVGKKLLSTLFFFIGILLAKFMIDYFKRKELHFWRLFLLYFEAVIFFVISLQFLQPHPAIITIMIAFTAAIQWISFDKINGLAYTNLFTTGNLKGVATNLYDYLSTKDHGAKTRFIHFLLVVVAFIAGAIVSVFAYRILKTKAILIIAGLFLYLALSETFLVWRFQRNTNILQKK</sequence>
<dbReference type="Proteomes" id="UP001256547">
    <property type="component" value="Unassembled WGS sequence"/>
</dbReference>
<dbReference type="RefSeq" id="WP_137602911.1">
    <property type="nucleotide sequence ID" value="NZ_JARPYR010000001.1"/>
</dbReference>
<gene>
    <name evidence="3" type="ORF">P7D36_00245</name>
    <name evidence="2" type="ORF">P7D39_00245</name>
</gene>
<feature type="transmembrane region" description="Helical" evidence="1">
    <location>
        <begin position="60"/>
        <end position="80"/>
    </location>
</feature>
<keyword evidence="5" id="KW-1185">Reference proteome</keyword>
<accession>A0AAP5NIC9</accession>
<dbReference type="AlphaFoldDB" id="A0AAP5NIC9"/>
<keyword evidence="1" id="KW-1133">Transmembrane helix</keyword>
<name>A0AAP5NIC9_9ENTE</name>
<organism evidence="3 4">
    <name type="scientific">Enterococcus dongliensis</name>
    <dbReference type="NCBI Taxonomy" id="2559925"/>
    <lineage>
        <taxon>Bacteria</taxon>
        <taxon>Bacillati</taxon>
        <taxon>Bacillota</taxon>
        <taxon>Bacilli</taxon>
        <taxon>Lactobacillales</taxon>
        <taxon>Enterococcaceae</taxon>
        <taxon>Enterococcus</taxon>
    </lineage>
</organism>
<dbReference type="EMBL" id="JARPYR010000001">
    <property type="protein sequence ID" value="MDT2595463.1"/>
    <property type="molecule type" value="Genomic_DNA"/>
</dbReference>
<evidence type="ECO:0000313" key="4">
    <source>
        <dbReference type="Proteomes" id="UP001245561"/>
    </source>
</evidence>